<dbReference type="Pfam" id="PF00743">
    <property type="entry name" value="FMO-like"/>
    <property type="match status" value="1"/>
</dbReference>
<dbReference type="GO" id="GO:0050661">
    <property type="term" value="F:NADP binding"/>
    <property type="evidence" value="ECO:0007669"/>
    <property type="project" value="InterPro"/>
</dbReference>
<evidence type="ECO:0000313" key="7">
    <source>
        <dbReference type="EMBL" id="WEW57145.1"/>
    </source>
</evidence>
<feature type="transmembrane region" description="Helical" evidence="6">
    <location>
        <begin position="519"/>
        <end position="541"/>
    </location>
</feature>
<protein>
    <recommendedName>
        <fullName evidence="9">Monooxygenase</fullName>
    </recommendedName>
</protein>
<evidence type="ECO:0000256" key="6">
    <source>
        <dbReference type="SAM" id="Phobius"/>
    </source>
</evidence>
<name>A0AAF0IGM8_9EURO</name>
<evidence type="ECO:0000256" key="1">
    <source>
        <dbReference type="ARBA" id="ARBA00001974"/>
    </source>
</evidence>
<keyword evidence="5" id="KW-0560">Oxidoreductase</keyword>
<keyword evidence="8" id="KW-1185">Reference proteome</keyword>
<evidence type="ECO:0000256" key="4">
    <source>
        <dbReference type="ARBA" id="ARBA00022827"/>
    </source>
</evidence>
<dbReference type="SUPFAM" id="SSF51905">
    <property type="entry name" value="FAD/NAD(P)-binding domain"/>
    <property type="match status" value="1"/>
</dbReference>
<dbReference type="EMBL" id="CP120628">
    <property type="protein sequence ID" value="WEW57145.1"/>
    <property type="molecule type" value="Genomic_DNA"/>
</dbReference>
<dbReference type="PRINTS" id="PR00419">
    <property type="entry name" value="ADXRDTASE"/>
</dbReference>
<evidence type="ECO:0000256" key="5">
    <source>
        <dbReference type="ARBA" id="ARBA00023002"/>
    </source>
</evidence>
<dbReference type="PANTHER" id="PTHR42877">
    <property type="entry name" value="L-ORNITHINE N(5)-MONOOXYGENASE-RELATED"/>
    <property type="match status" value="1"/>
</dbReference>
<sequence length="551" mass="61721">MDPNAHAQIPEASKESTKAAVVIIGAGISGLCIAINLLKHNINKFVILEKSAELGGTWRDNTYPGCSCDGAFETAHGYNYLQRIAEKYDLYRYIRFNSEVEESRWNDAQSKWRTKVKVTGSEDGEVGEEYSIASDFLVSGVGQLNSPKYPTIPGIETFKGKMMHSARWNWSYELKGKKIGIIGNGATAAQIIPEIAQEASHLTIFQRTPNWVIPRADMAVWKLFRVIFRYLPPTLWMARALAMDLREIIHVVMRAPNSVFAALLRKASLLMMHRALPNRPDMWKKLTPKYPLGCKRVILSDDYFPTLARENVSLETGHIDSLTEKGAVVDGVEQELDVLILATGFRTVDFMHPIKIYGRDGKPLSEIWHAGARALYGVTIRDLPNFAMLYGPNTNLGHNSIILMIEAQCRYILVLIEAVLRARERGELLAITPKPGKVEEFNSNLQMALSSTAFASPQCQSWYKTADGLIINNWSGTVVDYQKLLSKLDWNDFDLEGSKTQEMQMMSVMKLGRVREESLLGLKGLGITTASALAIASVLAYKGLHLLPRWR</sequence>
<comment type="similarity">
    <text evidence="2">Belongs to the FAD-binding monooxygenase family.</text>
</comment>
<keyword evidence="6" id="KW-0812">Transmembrane</keyword>
<keyword evidence="6" id="KW-0472">Membrane</keyword>
<dbReference type="GO" id="GO:0004499">
    <property type="term" value="F:N,N-dimethylaniline monooxygenase activity"/>
    <property type="evidence" value="ECO:0007669"/>
    <property type="project" value="InterPro"/>
</dbReference>
<dbReference type="Proteomes" id="UP001219355">
    <property type="component" value="Chromosome 2"/>
</dbReference>
<accession>A0AAF0IGM8</accession>
<keyword evidence="4" id="KW-0274">FAD</keyword>
<dbReference type="PANTHER" id="PTHR42877:SF4">
    <property type="entry name" value="FAD_NAD(P)-BINDING DOMAIN-CONTAINING PROTEIN-RELATED"/>
    <property type="match status" value="1"/>
</dbReference>
<dbReference type="GO" id="GO:0050660">
    <property type="term" value="F:flavin adenine dinucleotide binding"/>
    <property type="evidence" value="ECO:0007669"/>
    <property type="project" value="InterPro"/>
</dbReference>
<dbReference type="InterPro" id="IPR051209">
    <property type="entry name" value="FAD-bind_Monooxygenase_sf"/>
</dbReference>
<keyword evidence="6" id="KW-1133">Transmembrane helix</keyword>
<dbReference type="InterPro" id="IPR036188">
    <property type="entry name" value="FAD/NAD-bd_sf"/>
</dbReference>
<comment type="cofactor">
    <cofactor evidence="1">
        <name>FAD</name>
        <dbReference type="ChEBI" id="CHEBI:57692"/>
    </cofactor>
</comment>
<keyword evidence="3" id="KW-0285">Flavoprotein</keyword>
<feature type="transmembrane region" description="Helical" evidence="6">
    <location>
        <begin position="20"/>
        <end position="38"/>
    </location>
</feature>
<evidence type="ECO:0008006" key="9">
    <source>
        <dbReference type="Google" id="ProtNLM"/>
    </source>
</evidence>
<dbReference type="InterPro" id="IPR020946">
    <property type="entry name" value="Flavin_mOase-like"/>
</dbReference>
<reference evidence="7" key="1">
    <citation type="submission" date="2023-03" db="EMBL/GenBank/DDBJ databases">
        <title>Emydomyces testavorans Genome Sequence.</title>
        <authorList>
            <person name="Hoyer L."/>
        </authorList>
    </citation>
    <scope>NUCLEOTIDE SEQUENCE</scope>
    <source>
        <strain evidence="7">16-2883</strain>
    </source>
</reference>
<evidence type="ECO:0000256" key="3">
    <source>
        <dbReference type="ARBA" id="ARBA00022630"/>
    </source>
</evidence>
<gene>
    <name evidence="7" type="ORF">PRK78_002606</name>
</gene>
<dbReference type="AlphaFoldDB" id="A0AAF0IGM8"/>
<evidence type="ECO:0000256" key="2">
    <source>
        <dbReference type="ARBA" id="ARBA00010139"/>
    </source>
</evidence>
<proteinExistence type="inferred from homology"/>
<evidence type="ECO:0000313" key="8">
    <source>
        <dbReference type="Proteomes" id="UP001219355"/>
    </source>
</evidence>
<organism evidence="7 8">
    <name type="scientific">Emydomyces testavorans</name>
    <dbReference type="NCBI Taxonomy" id="2070801"/>
    <lineage>
        <taxon>Eukaryota</taxon>
        <taxon>Fungi</taxon>
        <taxon>Dikarya</taxon>
        <taxon>Ascomycota</taxon>
        <taxon>Pezizomycotina</taxon>
        <taxon>Eurotiomycetes</taxon>
        <taxon>Eurotiomycetidae</taxon>
        <taxon>Onygenales</taxon>
        <taxon>Nannizziopsiaceae</taxon>
        <taxon>Emydomyces</taxon>
    </lineage>
</organism>
<dbReference type="Gene3D" id="3.50.50.60">
    <property type="entry name" value="FAD/NAD(P)-binding domain"/>
    <property type="match status" value="2"/>
</dbReference>